<dbReference type="PANTHER" id="PTHR43547">
    <property type="entry name" value="TWO-COMPONENT HISTIDINE KINASE"/>
    <property type="match status" value="1"/>
</dbReference>
<evidence type="ECO:0000259" key="11">
    <source>
        <dbReference type="PROSITE" id="PS50110"/>
    </source>
</evidence>
<dbReference type="Pfam" id="PF21623">
    <property type="entry name" value="HK_sensor_dom_bact"/>
    <property type="match status" value="1"/>
</dbReference>
<evidence type="ECO:0000313" key="12">
    <source>
        <dbReference type="EMBL" id="MCF7568841.1"/>
    </source>
</evidence>
<dbReference type="SMART" id="SM00387">
    <property type="entry name" value="HATPase_c"/>
    <property type="match status" value="1"/>
</dbReference>
<dbReference type="GO" id="GO:0005886">
    <property type="term" value="C:plasma membrane"/>
    <property type="evidence" value="ECO:0007669"/>
    <property type="project" value="UniProtKB-SubCell"/>
</dbReference>
<dbReference type="Gene3D" id="3.30.450.20">
    <property type="entry name" value="PAS domain"/>
    <property type="match status" value="1"/>
</dbReference>
<dbReference type="Proteomes" id="UP001199795">
    <property type="component" value="Unassembled WGS sequence"/>
</dbReference>
<dbReference type="InterPro" id="IPR005467">
    <property type="entry name" value="His_kinase_dom"/>
</dbReference>
<evidence type="ECO:0000256" key="9">
    <source>
        <dbReference type="SAM" id="Phobius"/>
    </source>
</evidence>
<dbReference type="InterPro" id="IPR004358">
    <property type="entry name" value="Sig_transdc_His_kin-like_C"/>
</dbReference>
<evidence type="ECO:0000259" key="10">
    <source>
        <dbReference type="PROSITE" id="PS50109"/>
    </source>
</evidence>
<keyword evidence="7 9" id="KW-1133">Transmembrane helix</keyword>
<name>A0AAE3EPM9_9FLAO</name>
<dbReference type="InterPro" id="IPR003594">
    <property type="entry name" value="HATPase_dom"/>
</dbReference>
<keyword evidence="13" id="KW-1185">Reference proteome</keyword>
<evidence type="ECO:0000256" key="8">
    <source>
        <dbReference type="PROSITE-ProRule" id="PRU00169"/>
    </source>
</evidence>
<evidence type="ECO:0000256" key="6">
    <source>
        <dbReference type="ARBA" id="ARBA00022692"/>
    </source>
</evidence>
<keyword evidence="12" id="KW-0418">Kinase</keyword>
<dbReference type="AlphaFoldDB" id="A0AAE3EPM9"/>
<dbReference type="SUPFAM" id="SSF103190">
    <property type="entry name" value="Sensory domain-like"/>
    <property type="match status" value="1"/>
</dbReference>
<feature type="transmembrane region" description="Helical" evidence="9">
    <location>
        <begin position="324"/>
        <end position="346"/>
    </location>
</feature>
<dbReference type="SMART" id="SM00388">
    <property type="entry name" value="HisKA"/>
    <property type="match status" value="1"/>
</dbReference>
<feature type="modified residue" description="4-aspartylphosphate" evidence="8">
    <location>
        <position position="710"/>
    </location>
</feature>
<dbReference type="SUPFAM" id="SSF52172">
    <property type="entry name" value="CheY-like"/>
    <property type="match status" value="1"/>
</dbReference>
<dbReference type="InterPro" id="IPR001789">
    <property type="entry name" value="Sig_transdc_resp-reg_receiver"/>
</dbReference>
<dbReference type="CDD" id="cd00082">
    <property type="entry name" value="HisKA"/>
    <property type="match status" value="1"/>
</dbReference>
<feature type="domain" description="Histidine kinase" evidence="10">
    <location>
        <begin position="422"/>
        <end position="638"/>
    </location>
</feature>
<dbReference type="Gene3D" id="3.30.565.10">
    <property type="entry name" value="Histidine kinase-like ATPase, C-terminal domain"/>
    <property type="match status" value="1"/>
</dbReference>
<comment type="caution">
    <text evidence="12">The sequence shown here is derived from an EMBL/GenBank/DDBJ whole genome shotgun (WGS) entry which is preliminary data.</text>
</comment>
<feature type="transmembrane region" description="Helical" evidence="9">
    <location>
        <begin position="21"/>
        <end position="39"/>
    </location>
</feature>
<dbReference type="Pfam" id="PF00512">
    <property type="entry name" value="HisKA"/>
    <property type="match status" value="1"/>
</dbReference>
<evidence type="ECO:0000256" key="3">
    <source>
        <dbReference type="ARBA" id="ARBA00012438"/>
    </source>
</evidence>
<keyword evidence="4" id="KW-1003">Cell membrane</keyword>
<accession>A0AAE3EPM9</accession>
<keyword evidence="6 9" id="KW-0812">Transmembrane</keyword>
<dbReference type="EMBL" id="JAKKDU010000012">
    <property type="protein sequence ID" value="MCF7568841.1"/>
    <property type="molecule type" value="Genomic_DNA"/>
</dbReference>
<dbReference type="SUPFAM" id="SSF55874">
    <property type="entry name" value="ATPase domain of HSP90 chaperone/DNA topoisomerase II/histidine kinase"/>
    <property type="match status" value="1"/>
</dbReference>
<reference evidence="12" key="1">
    <citation type="submission" date="2022-01" db="EMBL/GenBank/DDBJ databases">
        <title>Draft genome sequence of Sabulilitoribacter arenilitoris KCTC 52401.</title>
        <authorList>
            <person name="Oh J.-S."/>
        </authorList>
    </citation>
    <scope>NUCLEOTIDE SEQUENCE</scope>
    <source>
        <strain evidence="12">HMF6543</strain>
    </source>
</reference>
<evidence type="ECO:0000313" key="13">
    <source>
        <dbReference type="Proteomes" id="UP001199795"/>
    </source>
</evidence>
<dbReference type="CDD" id="cd00156">
    <property type="entry name" value="REC"/>
    <property type="match status" value="1"/>
</dbReference>
<evidence type="ECO:0000256" key="2">
    <source>
        <dbReference type="ARBA" id="ARBA00004651"/>
    </source>
</evidence>
<dbReference type="Gene3D" id="3.40.50.2300">
    <property type="match status" value="1"/>
</dbReference>
<dbReference type="InterPro" id="IPR011006">
    <property type="entry name" value="CheY-like_superfamily"/>
</dbReference>
<evidence type="ECO:0000256" key="5">
    <source>
        <dbReference type="ARBA" id="ARBA00022553"/>
    </source>
</evidence>
<organism evidence="12 13">
    <name type="scientific">Wocania arenilitoris</name>
    <dbReference type="NCBI Taxonomy" id="2044858"/>
    <lineage>
        <taxon>Bacteria</taxon>
        <taxon>Pseudomonadati</taxon>
        <taxon>Bacteroidota</taxon>
        <taxon>Flavobacteriia</taxon>
        <taxon>Flavobacteriales</taxon>
        <taxon>Flavobacteriaceae</taxon>
        <taxon>Wocania</taxon>
    </lineage>
</organism>
<dbReference type="InterPro" id="IPR036890">
    <property type="entry name" value="HATPase_C_sf"/>
</dbReference>
<dbReference type="SUPFAM" id="SSF47384">
    <property type="entry name" value="Homodimeric domain of signal transducing histidine kinase"/>
    <property type="match status" value="1"/>
</dbReference>
<comment type="subcellular location">
    <subcellularLocation>
        <location evidence="2">Cell membrane</location>
        <topology evidence="2">Multi-pass membrane protein</topology>
    </subcellularLocation>
</comment>
<evidence type="ECO:0000256" key="1">
    <source>
        <dbReference type="ARBA" id="ARBA00000085"/>
    </source>
</evidence>
<dbReference type="Gene3D" id="1.10.287.130">
    <property type="match status" value="1"/>
</dbReference>
<dbReference type="EC" id="2.7.13.3" evidence="3"/>
<keyword evidence="5 8" id="KW-0597">Phosphoprotein</keyword>
<dbReference type="InterPro" id="IPR003661">
    <property type="entry name" value="HisK_dim/P_dom"/>
</dbReference>
<comment type="catalytic activity">
    <reaction evidence="1">
        <text>ATP + protein L-histidine = ADP + protein N-phospho-L-histidine.</text>
        <dbReference type="EC" id="2.7.13.3"/>
    </reaction>
</comment>
<dbReference type="InterPro" id="IPR036097">
    <property type="entry name" value="HisK_dim/P_sf"/>
</dbReference>
<protein>
    <recommendedName>
        <fullName evidence="3">histidine kinase</fullName>
        <ecNumber evidence="3">2.7.13.3</ecNumber>
    </recommendedName>
</protein>
<keyword evidence="12" id="KW-0808">Transferase</keyword>
<dbReference type="InterPro" id="IPR029151">
    <property type="entry name" value="Sensor-like_sf"/>
</dbReference>
<dbReference type="PANTHER" id="PTHR43547:SF2">
    <property type="entry name" value="HYBRID SIGNAL TRANSDUCTION HISTIDINE KINASE C"/>
    <property type="match status" value="1"/>
</dbReference>
<evidence type="ECO:0000256" key="4">
    <source>
        <dbReference type="ARBA" id="ARBA00022475"/>
    </source>
</evidence>
<dbReference type="PRINTS" id="PR00344">
    <property type="entry name" value="BCTRLSENSOR"/>
</dbReference>
<evidence type="ECO:0000256" key="7">
    <source>
        <dbReference type="ARBA" id="ARBA00022989"/>
    </source>
</evidence>
<dbReference type="PROSITE" id="PS50109">
    <property type="entry name" value="HIS_KIN"/>
    <property type="match status" value="1"/>
</dbReference>
<proteinExistence type="predicted"/>
<dbReference type="Gene3D" id="6.10.340.10">
    <property type="match status" value="1"/>
</dbReference>
<dbReference type="PROSITE" id="PS50110">
    <property type="entry name" value="RESPONSE_REGULATORY"/>
    <property type="match status" value="1"/>
</dbReference>
<feature type="domain" description="Response regulatory" evidence="11">
    <location>
        <begin position="661"/>
        <end position="769"/>
    </location>
</feature>
<dbReference type="RefSeq" id="WP_237240178.1">
    <property type="nucleotide sequence ID" value="NZ_JAKKDU010000012.1"/>
</dbReference>
<keyword evidence="9" id="KW-0472">Membrane</keyword>
<dbReference type="GO" id="GO:0000155">
    <property type="term" value="F:phosphorelay sensor kinase activity"/>
    <property type="evidence" value="ECO:0007669"/>
    <property type="project" value="InterPro"/>
</dbReference>
<sequence>MKKLFSQNKINFNRSILVKSAIFFILIITVVLSASTYLLNKKATRTVELYSQDRLKHTSNIVERAFYSTLKEVENDISLISKNVALKHFIYAPSHRNLEQFDNLFSIILSEKPNYFQIRLLDINNEGKELIKYEKHKDTVFKTPEDKLQYKGNKNYYKNALSINAPFYFSEITLNEEYGKVSIPLRPTLRAIGKLFGKNGTPELMIIINVDLSNFYDEILQINRQEIKSSIVDKLGEFKYDNDFNNCFGFQRNTNITFKKIFNLPIDSLLFKEQGKNLIQDSIDQNYIYHLKEVTYSSGLNTLYFVTIASQKNIFTNVTLINKYSLHLVLIICCIIFVVIFSYAYYFAKKIRKVTNAISSYNDESFSASYLIDIKDRKDEIGLLARTYIRMKNDIDSNISKLKTSLKQEKAAIQEKDEFLQNMGHEIRTPLNNILGLTNLLTRNKPLEAQKPIIKALERSARNLNGLMHDILDEQKLIQGEITLAPTDANIHQLLENIVSNYMFEAVKKGLEVNLNTSKDIKEKQYLIDILRFEQIITNLLVNAIKYTLKGGININASIDKGELSVEVIDTGEGITNKHLNKIKNRFYRVNNLRLDKEEGFGLGLSIVVKLISLFNGNLEVSSSKKGSIFRFSIPIKVSTTRNTISSENDTLYPSYVEGCKILHIEDDLSTLFMIKNTFEAIGIKLKQVSTIADAENILKKSSFDLILTDLMLDSENIIDYVKNDLCQYYIPIVVFSALTNFDANNLDIRYLQKPMDLNALTDYVVTLTCKNEFDTPELGNIYRQYDNDSSKTKKYLAILIQEFNQYHSRILTVLETKNQKEWDAIKHKIITHINSLKLDHMKAIFQEDINSISLEKSQALIDDIRYLLCYLRNEQRTNLAN</sequence>
<dbReference type="InterPro" id="IPR048760">
    <property type="entry name" value="VP0354-like_sensor_dom"/>
</dbReference>
<gene>
    <name evidence="12" type="ORF">L3X37_10770</name>
</gene>
<dbReference type="Pfam" id="PF02518">
    <property type="entry name" value="HATPase_c"/>
    <property type="match status" value="1"/>
</dbReference>